<feature type="domain" description="DinB-like" evidence="1">
    <location>
        <begin position="33"/>
        <end position="163"/>
    </location>
</feature>
<dbReference type="Pfam" id="PF12867">
    <property type="entry name" value="DinB_2"/>
    <property type="match status" value="1"/>
</dbReference>
<evidence type="ECO:0000259" key="1">
    <source>
        <dbReference type="Pfam" id="PF12867"/>
    </source>
</evidence>
<proteinExistence type="predicted"/>
<dbReference type="SUPFAM" id="SSF109854">
    <property type="entry name" value="DinB/YfiT-like putative metalloenzymes"/>
    <property type="match status" value="1"/>
</dbReference>
<dbReference type="Gene3D" id="1.20.120.450">
    <property type="entry name" value="dinb family like domain"/>
    <property type="match status" value="1"/>
</dbReference>
<comment type="caution">
    <text evidence="2">The sequence shown here is derived from an EMBL/GenBank/DDBJ whole genome shotgun (WGS) entry which is preliminary data.</text>
</comment>
<dbReference type="GO" id="GO:0016787">
    <property type="term" value="F:hydrolase activity"/>
    <property type="evidence" value="ECO:0007669"/>
    <property type="project" value="UniProtKB-KW"/>
</dbReference>
<evidence type="ECO:0000313" key="2">
    <source>
        <dbReference type="EMBL" id="PCF55345.1"/>
    </source>
</evidence>
<organism evidence="2 3">
    <name type="scientific">Staphylococcus delphini</name>
    <dbReference type="NCBI Taxonomy" id="53344"/>
    <lineage>
        <taxon>Bacteria</taxon>
        <taxon>Bacillati</taxon>
        <taxon>Bacillota</taxon>
        <taxon>Bacilli</taxon>
        <taxon>Bacillales</taxon>
        <taxon>Staphylococcaceae</taxon>
        <taxon>Staphylococcus</taxon>
        <taxon>Staphylococcus intermedius group</taxon>
    </lineage>
</organism>
<dbReference type="NCBIfam" id="NF009807">
    <property type="entry name" value="PRK13291.1"/>
    <property type="match status" value="1"/>
</dbReference>
<dbReference type="EMBL" id="MWUU01000007">
    <property type="protein sequence ID" value="PCF55345.1"/>
    <property type="molecule type" value="Genomic_DNA"/>
</dbReference>
<dbReference type="AlphaFoldDB" id="A0A2A4GY29"/>
<keyword evidence="2" id="KW-0378">Hydrolase</keyword>
<protein>
    <submittedName>
        <fullName evidence="2">Metal-dependent hydrolase</fullName>
    </submittedName>
</protein>
<dbReference type="InterPro" id="IPR034660">
    <property type="entry name" value="DinB/YfiT-like"/>
</dbReference>
<dbReference type="InterPro" id="IPR024775">
    <property type="entry name" value="DinB-like"/>
</dbReference>
<accession>A0A2A4GY29</accession>
<dbReference type="RefSeq" id="WP_096593785.1">
    <property type="nucleotide sequence ID" value="NZ_MWUU01000007.1"/>
</dbReference>
<reference evidence="2 3" key="1">
    <citation type="journal article" date="2017" name="PLoS ONE">
        <title>Development of a real-time PCR for detection of Staphylococcus pseudintermedius using a novel automated comparison of whole-genome sequences.</title>
        <authorList>
            <person name="Verstappen K.M."/>
            <person name="Huijbregts L."/>
            <person name="Spaninks M."/>
            <person name="Wagenaar J.A."/>
            <person name="Fluit A.C."/>
            <person name="Duim B."/>
        </authorList>
    </citation>
    <scope>NUCLEOTIDE SEQUENCE [LARGE SCALE GENOMIC DNA]</scope>
    <source>
        <strain evidence="2 3">215070706401-1</strain>
    </source>
</reference>
<dbReference type="Proteomes" id="UP000218335">
    <property type="component" value="Unassembled WGS sequence"/>
</dbReference>
<sequence length="176" mass="19924">MDVRFPIGGLEVPETITRAHIDAWLEEIAQYVQDLRKTVTHLNQDDLQATYREGSFTVQQLVHHIADSQMNMFQRLKLALTDTHPQVPNFVQDEWVKLSDSDLPIEVSIQMLEAINQRVVAIGEHLTAAELTRDFVLEGNGATTVGETIAKLSWHERHHLAHIQIALGQFDIGQSN</sequence>
<gene>
    <name evidence="2" type="ORF">B5C08_06765</name>
</gene>
<evidence type="ECO:0000313" key="3">
    <source>
        <dbReference type="Proteomes" id="UP000218335"/>
    </source>
</evidence>
<name>A0A2A4GY29_9STAP</name>